<keyword evidence="3" id="KW-1185">Reference proteome</keyword>
<evidence type="ECO:0000313" key="3">
    <source>
        <dbReference type="Proteomes" id="UP000789375"/>
    </source>
</evidence>
<protein>
    <submittedName>
        <fullName evidence="2">13167_t:CDS:1</fullName>
    </submittedName>
</protein>
<feature type="non-terminal residue" evidence="2">
    <location>
        <position position="1"/>
    </location>
</feature>
<dbReference type="EMBL" id="CAJVPP010003529">
    <property type="protein sequence ID" value="CAG8631558.1"/>
    <property type="molecule type" value="Genomic_DNA"/>
</dbReference>
<sequence length="217" mass="24171">FLLALLNANNISSVLLRLMSSDNACLISIIDDQVILSRITMIGTNETGLQIISESLLHQAENCYTLYQIYFRDGIWRHIVNKKVRPKVPLEKSQGSVPKKLPGASTVSKDNLSVKSQIGVPSTSSSDQISKSNKSRLLISILPEDLEEKRKHIIGLVLERFPYLSLRYSKSYGDRFVFNSSVPCPICNKDHEGENIKNDIKGGWGSGMYFGETGLLP</sequence>
<feature type="region of interest" description="Disordered" evidence="1">
    <location>
        <begin position="91"/>
        <end position="110"/>
    </location>
</feature>
<comment type="caution">
    <text evidence="2">The sequence shown here is derived from an EMBL/GenBank/DDBJ whole genome shotgun (WGS) entry which is preliminary data.</text>
</comment>
<dbReference type="Proteomes" id="UP000789375">
    <property type="component" value="Unassembled WGS sequence"/>
</dbReference>
<dbReference type="AlphaFoldDB" id="A0A9N9D8B6"/>
<evidence type="ECO:0000313" key="2">
    <source>
        <dbReference type="EMBL" id="CAG8631558.1"/>
    </source>
</evidence>
<name>A0A9N9D8B6_FUNMO</name>
<gene>
    <name evidence="2" type="ORF">FMOSSE_LOCUS10513</name>
</gene>
<reference evidence="2" key="1">
    <citation type="submission" date="2021-06" db="EMBL/GenBank/DDBJ databases">
        <authorList>
            <person name="Kallberg Y."/>
            <person name="Tangrot J."/>
            <person name="Rosling A."/>
        </authorList>
    </citation>
    <scope>NUCLEOTIDE SEQUENCE</scope>
    <source>
        <strain evidence="2">87-6 pot B 2015</strain>
    </source>
</reference>
<proteinExistence type="predicted"/>
<organism evidence="2 3">
    <name type="scientific">Funneliformis mosseae</name>
    <name type="common">Endomycorrhizal fungus</name>
    <name type="synonym">Glomus mosseae</name>
    <dbReference type="NCBI Taxonomy" id="27381"/>
    <lineage>
        <taxon>Eukaryota</taxon>
        <taxon>Fungi</taxon>
        <taxon>Fungi incertae sedis</taxon>
        <taxon>Mucoromycota</taxon>
        <taxon>Glomeromycotina</taxon>
        <taxon>Glomeromycetes</taxon>
        <taxon>Glomerales</taxon>
        <taxon>Glomeraceae</taxon>
        <taxon>Funneliformis</taxon>
    </lineage>
</organism>
<accession>A0A9N9D8B6</accession>
<evidence type="ECO:0000256" key="1">
    <source>
        <dbReference type="SAM" id="MobiDB-lite"/>
    </source>
</evidence>